<dbReference type="Proteomes" id="UP000287830">
    <property type="component" value="Unassembled WGS sequence"/>
</dbReference>
<evidence type="ECO:0000256" key="1">
    <source>
        <dbReference type="SAM" id="MobiDB-lite"/>
    </source>
</evidence>
<accession>A0A7U9KND3</accession>
<proteinExistence type="predicted"/>
<feature type="compositionally biased region" description="Low complexity" evidence="1">
    <location>
        <begin position="111"/>
        <end position="125"/>
    </location>
</feature>
<name>A0A7U9KND3_9ACTN</name>
<sequence length="125" mass="13848">MRESACEVLADWRLRTAEQDEETPVRPRYLFPAAHRLLAHDQVPAVRGLRAARTVHTLYLLQALAALCAESFAQPPRSSYGAEDHRQGLLRCIGNEEVAQAGRGHMHRRAAASTPFTSSTTTEPT</sequence>
<feature type="region of interest" description="Disordered" evidence="1">
    <location>
        <begin position="101"/>
        <end position="125"/>
    </location>
</feature>
<evidence type="ECO:0000313" key="2">
    <source>
        <dbReference type="EMBL" id="GCD32442.1"/>
    </source>
</evidence>
<evidence type="ECO:0000313" key="3">
    <source>
        <dbReference type="Proteomes" id="UP000287830"/>
    </source>
</evidence>
<protein>
    <submittedName>
        <fullName evidence="2">Uncharacterized protein</fullName>
    </submittedName>
</protein>
<organism evidence="2 3">
    <name type="scientific">Streptomyces chrestomyceticus JCM 4735</name>
    <dbReference type="NCBI Taxonomy" id="1306181"/>
    <lineage>
        <taxon>Bacteria</taxon>
        <taxon>Bacillati</taxon>
        <taxon>Actinomycetota</taxon>
        <taxon>Actinomycetes</taxon>
        <taxon>Kitasatosporales</taxon>
        <taxon>Streptomycetaceae</taxon>
        <taxon>Streptomyces</taxon>
    </lineage>
</organism>
<reference evidence="2 3" key="1">
    <citation type="submission" date="2018-11" db="EMBL/GenBank/DDBJ databases">
        <title>Whole genome sequence of Streptomyces chrestomyceticus NBRC 13444(T).</title>
        <authorList>
            <person name="Komaki H."/>
            <person name="Tamura T."/>
        </authorList>
    </citation>
    <scope>NUCLEOTIDE SEQUENCE [LARGE SCALE GENOMIC DNA]</scope>
    <source>
        <strain evidence="2 3">NBRC 13444</strain>
    </source>
</reference>
<gene>
    <name evidence="2" type="ORF">OEIGOIKO_00155</name>
</gene>
<comment type="caution">
    <text evidence="2">The sequence shown here is derived from an EMBL/GenBank/DDBJ whole genome shotgun (WGS) entry which is preliminary data.</text>
</comment>
<dbReference type="AlphaFoldDB" id="A0A7U9KND3"/>
<dbReference type="EMBL" id="BHZC01000001">
    <property type="protein sequence ID" value="GCD32442.1"/>
    <property type="molecule type" value="Genomic_DNA"/>
</dbReference>